<dbReference type="EMBL" id="VKHS01000428">
    <property type="protein sequence ID" value="MBB0231107.1"/>
    <property type="molecule type" value="Genomic_DNA"/>
</dbReference>
<feature type="domain" description="Putative restriction endonuclease" evidence="1">
    <location>
        <begin position="20"/>
        <end position="182"/>
    </location>
</feature>
<dbReference type="CDD" id="cd06260">
    <property type="entry name" value="DUF820-like"/>
    <property type="match status" value="1"/>
</dbReference>
<accession>A0A7W3T557</accession>
<dbReference type="SUPFAM" id="SSF52980">
    <property type="entry name" value="Restriction endonuclease-like"/>
    <property type="match status" value="1"/>
</dbReference>
<evidence type="ECO:0000313" key="3">
    <source>
        <dbReference type="Proteomes" id="UP000530234"/>
    </source>
</evidence>
<dbReference type="RefSeq" id="WP_182665165.1">
    <property type="nucleotide sequence ID" value="NZ_VKHS01000428.1"/>
</dbReference>
<protein>
    <submittedName>
        <fullName evidence="2">Uma2 family endonuclease</fullName>
    </submittedName>
</protein>
<name>A0A7W3T557_9ACTN</name>
<comment type="caution">
    <text evidence="2">The sequence shown here is derived from an EMBL/GenBank/DDBJ whole genome shotgun (WGS) entry which is preliminary data.</text>
</comment>
<keyword evidence="2" id="KW-0378">Hydrolase</keyword>
<dbReference type="InterPro" id="IPR012296">
    <property type="entry name" value="Nuclease_put_TT1808"/>
</dbReference>
<evidence type="ECO:0000313" key="2">
    <source>
        <dbReference type="EMBL" id="MBB0231107.1"/>
    </source>
</evidence>
<keyword evidence="2" id="KW-0540">Nuclease</keyword>
<organism evidence="2 3">
    <name type="scientific">Streptomyces calidiresistens</name>
    <dbReference type="NCBI Taxonomy" id="1485586"/>
    <lineage>
        <taxon>Bacteria</taxon>
        <taxon>Bacillati</taxon>
        <taxon>Actinomycetota</taxon>
        <taxon>Actinomycetes</taxon>
        <taxon>Kitasatosporales</taxon>
        <taxon>Streptomycetaceae</taxon>
        <taxon>Streptomyces</taxon>
    </lineage>
</organism>
<gene>
    <name evidence="2" type="ORF">FOE67_16695</name>
</gene>
<proteinExistence type="predicted"/>
<dbReference type="AlphaFoldDB" id="A0A7W3T557"/>
<dbReference type="Pfam" id="PF05685">
    <property type="entry name" value="Uma2"/>
    <property type="match status" value="1"/>
</dbReference>
<keyword evidence="3" id="KW-1185">Reference proteome</keyword>
<evidence type="ECO:0000259" key="1">
    <source>
        <dbReference type="Pfam" id="PF05685"/>
    </source>
</evidence>
<dbReference type="InterPro" id="IPR011335">
    <property type="entry name" value="Restrct_endonuc-II-like"/>
</dbReference>
<sequence>MTVVGPRAGTPLLDAAEGLYEALPGHRVEIVGGRLLVTPPPDSGHARSLTRLTFALAPFQGHGTEVVQGVGLWLPTGDEDYAVPDLAVVEVGFGKHTVAFNCCAPEVFRMVVEITSSNRITDLTAKPQSYAAAAVPVYLVGDRRRREVVVFSDPRGGEYRSRAVYPSGERFLVPEVVRMGSDFPVHPRGDGSDGTDGAGPAVELDVDDFLIVE</sequence>
<dbReference type="PANTHER" id="PTHR35400:SF3">
    <property type="entry name" value="SLL1072 PROTEIN"/>
    <property type="match status" value="1"/>
</dbReference>
<reference evidence="3" key="1">
    <citation type="submission" date="2019-10" db="EMBL/GenBank/DDBJ databases">
        <title>Streptomyces sp. nov., a novel actinobacterium isolated from alkaline environment.</title>
        <authorList>
            <person name="Golinska P."/>
        </authorList>
    </citation>
    <scope>NUCLEOTIDE SEQUENCE [LARGE SCALE GENOMIC DNA]</scope>
    <source>
        <strain evidence="3">DSM 42108</strain>
    </source>
</reference>
<keyword evidence="2" id="KW-0255">Endonuclease</keyword>
<dbReference type="Gene3D" id="3.90.1570.10">
    <property type="entry name" value="tt1808, chain A"/>
    <property type="match status" value="1"/>
</dbReference>
<dbReference type="Proteomes" id="UP000530234">
    <property type="component" value="Unassembled WGS sequence"/>
</dbReference>
<dbReference type="GO" id="GO:0004519">
    <property type="term" value="F:endonuclease activity"/>
    <property type="evidence" value="ECO:0007669"/>
    <property type="project" value="UniProtKB-KW"/>
</dbReference>
<dbReference type="PANTHER" id="PTHR35400">
    <property type="entry name" value="SLR1083 PROTEIN"/>
    <property type="match status" value="1"/>
</dbReference>
<dbReference type="InterPro" id="IPR008538">
    <property type="entry name" value="Uma2"/>
</dbReference>